<accession>A0ABS7CX23</accession>
<name>A0ABS7CX23_9BACT</name>
<evidence type="ECO:0000313" key="1">
    <source>
        <dbReference type="EMBL" id="MBW7468328.1"/>
    </source>
</evidence>
<dbReference type="Pfam" id="PF08922">
    <property type="entry name" value="DUF1905"/>
    <property type="match status" value="1"/>
</dbReference>
<evidence type="ECO:0000313" key="2">
    <source>
        <dbReference type="Proteomes" id="UP000813018"/>
    </source>
</evidence>
<keyword evidence="2" id="KW-1185">Reference proteome</keyword>
<sequence length="170" mass="19171">MPESVPEIKYKTCINKLSHLLGMHYLEVPQEVVQQLGGKYNVRLLCTINNSLTFQGGLVALGNGSGYISINNKRLKQLALQAGSDVWVKLEKDESKYGMEVPEELEELLQQDLEGRKRFDGLTPGRQRYIIHYVASVKSSQLRIDRAILLIGNLKQLPVGKESFKEMLGK</sequence>
<dbReference type="SUPFAM" id="SSF141694">
    <property type="entry name" value="AF2212/PG0164-like"/>
    <property type="match status" value="1"/>
</dbReference>
<protein>
    <submittedName>
        <fullName evidence="1">YdeI/OmpD-associated family protein</fullName>
    </submittedName>
</protein>
<dbReference type="EMBL" id="JAHYXK010000013">
    <property type="protein sequence ID" value="MBW7468328.1"/>
    <property type="molecule type" value="Genomic_DNA"/>
</dbReference>
<reference evidence="1 2" key="1">
    <citation type="journal article" date="2016" name="Int. J. Syst. Evol. Microbiol.">
        <title>Pontibacter aydingkolensis sp. nov., isolated from soil of a salt lake.</title>
        <authorList>
            <person name="Osman G."/>
            <person name="Zhang T."/>
            <person name="Lou K."/>
            <person name="Gao Y."/>
            <person name="Chang W."/>
            <person name="Lin Q."/>
            <person name="Yang H.M."/>
            <person name="Huo X.D."/>
            <person name="Wang N."/>
        </authorList>
    </citation>
    <scope>NUCLEOTIDE SEQUENCE [LARGE SCALE GENOMIC DNA]</scope>
    <source>
        <strain evidence="1 2">KACC 19255</strain>
    </source>
</reference>
<organism evidence="1 2">
    <name type="scientific">Pontibacter aydingkolensis</name>
    <dbReference type="NCBI Taxonomy" id="1911536"/>
    <lineage>
        <taxon>Bacteria</taxon>
        <taxon>Pseudomonadati</taxon>
        <taxon>Bacteroidota</taxon>
        <taxon>Cytophagia</taxon>
        <taxon>Cytophagales</taxon>
        <taxon>Hymenobacteraceae</taxon>
        <taxon>Pontibacter</taxon>
    </lineage>
</organism>
<dbReference type="RefSeq" id="WP_219878199.1">
    <property type="nucleotide sequence ID" value="NZ_JAHYXK010000013.1"/>
</dbReference>
<comment type="caution">
    <text evidence="1">The sequence shown here is derived from an EMBL/GenBank/DDBJ whole genome shotgun (WGS) entry which is preliminary data.</text>
</comment>
<gene>
    <name evidence="1" type="ORF">K0O23_14725</name>
</gene>
<dbReference type="InterPro" id="IPR015018">
    <property type="entry name" value="DUF1905"/>
</dbReference>
<dbReference type="Proteomes" id="UP000813018">
    <property type="component" value="Unassembled WGS sequence"/>
</dbReference>
<dbReference type="Gene3D" id="2.40.30.100">
    <property type="entry name" value="AF2212/PG0164-like"/>
    <property type="match status" value="1"/>
</dbReference>
<dbReference type="Pfam" id="PF13376">
    <property type="entry name" value="OmdA"/>
    <property type="match status" value="1"/>
</dbReference>
<dbReference type="InterPro" id="IPR037079">
    <property type="entry name" value="AF2212/PG0164-like_sf"/>
</dbReference>
<proteinExistence type="predicted"/>